<keyword evidence="10" id="KW-1185">Reference proteome</keyword>
<dbReference type="Proteomes" id="UP000648257">
    <property type="component" value="Unassembled WGS sequence"/>
</dbReference>
<organism evidence="9 10">
    <name type="scientific">Undibacterium seohonense</name>
    <dbReference type="NCBI Taxonomy" id="1344950"/>
    <lineage>
        <taxon>Bacteria</taxon>
        <taxon>Pseudomonadati</taxon>
        <taxon>Pseudomonadota</taxon>
        <taxon>Betaproteobacteria</taxon>
        <taxon>Burkholderiales</taxon>
        <taxon>Oxalobacteraceae</taxon>
        <taxon>Undibacterium</taxon>
    </lineage>
</organism>
<evidence type="ECO:0000256" key="5">
    <source>
        <dbReference type="ARBA" id="ARBA00022833"/>
    </source>
</evidence>
<keyword evidence="8" id="KW-0671">Queuosine biosynthesis</keyword>
<protein>
    <recommendedName>
        <fullName evidence="3 8">6-carboxy-5,6,7,8-tetrahydropterin synthase</fullName>
        <ecNumber evidence="8">4.-.-.-</ecNumber>
    </recommendedName>
</protein>
<dbReference type="PANTHER" id="PTHR12589">
    <property type="entry name" value="PYRUVOYL TETRAHYDROBIOPTERIN SYNTHASE"/>
    <property type="match status" value="1"/>
</dbReference>
<comment type="similarity">
    <text evidence="2 8">Belongs to the PTPS family. QueD subfamily.</text>
</comment>
<accession>A0ABR6X3T8</accession>
<keyword evidence="5 8" id="KW-0862">Zinc</keyword>
<evidence type="ECO:0000256" key="6">
    <source>
        <dbReference type="ARBA" id="ARBA00023239"/>
    </source>
</evidence>
<dbReference type="PIRSF" id="PIRSF006113">
    <property type="entry name" value="PTP_synth"/>
    <property type="match status" value="1"/>
</dbReference>
<dbReference type="RefSeq" id="WP_186922529.1">
    <property type="nucleotide sequence ID" value="NZ_JACOFW010000007.1"/>
</dbReference>
<comment type="cofactor">
    <cofactor evidence="8">
        <name>Zn(2+)</name>
        <dbReference type="ChEBI" id="CHEBI:29105"/>
    </cofactor>
    <text evidence="8">Binds 1 zinc ion per subunit.</text>
</comment>
<dbReference type="Pfam" id="PF01242">
    <property type="entry name" value="PTPS"/>
    <property type="match status" value="1"/>
</dbReference>
<gene>
    <name evidence="9" type="ORF">H8K52_08835</name>
</gene>
<evidence type="ECO:0000256" key="8">
    <source>
        <dbReference type="PIRNR" id="PIRNR006113"/>
    </source>
</evidence>
<evidence type="ECO:0000256" key="1">
    <source>
        <dbReference type="ARBA" id="ARBA00005061"/>
    </source>
</evidence>
<name>A0ABR6X3T8_9BURK</name>
<dbReference type="Gene3D" id="3.30.479.10">
    <property type="entry name" value="6-pyruvoyl tetrahydropterin synthase/QueD"/>
    <property type="match status" value="1"/>
</dbReference>
<evidence type="ECO:0000313" key="9">
    <source>
        <dbReference type="EMBL" id="MBC3807447.1"/>
    </source>
</evidence>
<proteinExistence type="inferred from homology"/>
<comment type="pathway">
    <text evidence="1 8">Purine metabolism; 7-cyano-7-deazaguanine biosynthesis.</text>
</comment>
<keyword evidence="6 8" id="KW-0456">Lyase</keyword>
<sequence>MQFQLSQSFIFEAAHSLQRKFDQASSARIHGHSYRATVWLSGEPDTKTGMVTDLDLIRQAIANVRDELDHRLLDEVQDLGPATLENLCTYIWQRLSPALPQLCRIKVARGLTGDACELIK</sequence>
<evidence type="ECO:0000256" key="2">
    <source>
        <dbReference type="ARBA" id="ARBA00008900"/>
    </source>
</evidence>
<comment type="caution">
    <text evidence="9">The sequence shown here is derived from an EMBL/GenBank/DDBJ whole genome shotgun (WGS) entry which is preliminary data.</text>
</comment>
<evidence type="ECO:0000256" key="3">
    <source>
        <dbReference type="ARBA" id="ARBA00018141"/>
    </source>
</evidence>
<comment type="catalytic activity">
    <reaction evidence="7 8">
        <text>7,8-dihydroneopterin 3'-triphosphate + H2O = 6-carboxy-5,6,7,8-tetrahydropterin + triphosphate + acetaldehyde + 2 H(+)</text>
        <dbReference type="Rhea" id="RHEA:27966"/>
        <dbReference type="ChEBI" id="CHEBI:15343"/>
        <dbReference type="ChEBI" id="CHEBI:15377"/>
        <dbReference type="ChEBI" id="CHEBI:15378"/>
        <dbReference type="ChEBI" id="CHEBI:18036"/>
        <dbReference type="ChEBI" id="CHEBI:58462"/>
        <dbReference type="ChEBI" id="CHEBI:61032"/>
        <dbReference type="EC" id="4.1.2.50"/>
    </reaction>
</comment>
<evidence type="ECO:0000313" key="10">
    <source>
        <dbReference type="Proteomes" id="UP000648257"/>
    </source>
</evidence>
<evidence type="ECO:0000256" key="4">
    <source>
        <dbReference type="ARBA" id="ARBA00022723"/>
    </source>
</evidence>
<reference evidence="9 10" key="1">
    <citation type="submission" date="2020-08" db="EMBL/GenBank/DDBJ databases">
        <title>Novel species isolated from subtropical streams in China.</title>
        <authorList>
            <person name="Lu H."/>
        </authorList>
    </citation>
    <scope>NUCLEOTIDE SEQUENCE [LARGE SCALE GENOMIC DNA]</scope>
    <source>
        <strain evidence="9 10">KACC 16656</strain>
    </source>
</reference>
<dbReference type="EC" id="4.-.-.-" evidence="8"/>
<evidence type="ECO:0000256" key="7">
    <source>
        <dbReference type="ARBA" id="ARBA00048807"/>
    </source>
</evidence>
<dbReference type="InterPro" id="IPR007115">
    <property type="entry name" value="6-PTP_synth/QueD"/>
</dbReference>
<dbReference type="SUPFAM" id="SSF55620">
    <property type="entry name" value="Tetrahydrobiopterin biosynthesis enzymes-like"/>
    <property type="match status" value="1"/>
</dbReference>
<dbReference type="InterPro" id="IPR038418">
    <property type="entry name" value="6-PTP_synth/QueD_sf"/>
</dbReference>
<dbReference type="PANTHER" id="PTHR12589:SF7">
    <property type="entry name" value="6-PYRUVOYL TETRAHYDROBIOPTERIN SYNTHASE"/>
    <property type="match status" value="1"/>
</dbReference>
<keyword evidence="4 8" id="KW-0479">Metal-binding</keyword>
<dbReference type="EMBL" id="JACOFW010000007">
    <property type="protein sequence ID" value="MBC3807447.1"/>
    <property type="molecule type" value="Genomic_DNA"/>
</dbReference>